<gene>
    <name evidence="1" type="ORF">SAMN05443428_10999</name>
</gene>
<organism evidence="1 2">
    <name type="scientific">Caloramator quimbayensis</name>
    <dbReference type="NCBI Taxonomy" id="1147123"/>
    <lineage>
        <taxon>Bacteria</taxon>
        <taxon>Bacillati</taxon>
        <taxon>Bacillota</taxon>
        <taxon>Clostridia</taxon>
        <taxon>Eubacteriales</taxon>
        <taxon>Clostridiaceae</taxon>
        <taxon>Caloramator</taxon>
    </lineage>
</organism>
<dbReference type="Proteomes" id="UP000190105">
    <property type="component" value="Unassembled WGS sequence"/>
</dbReference>
<keyword evidence="2" id="KW-1185">Reference proteome</keyword>
<sequence>MAQRFYYLSIKFEDRLPKSTVKFAKEICDAYTKMAKKMELSLNSEELLDEILK</sequence>
<protein>
    <submittedName>
        <fullName evidence="1">Uncharacterized protein</fullName>
    </submittedName>
</protein>
<evidence type="ECO:0000313" key="2">
    <source>
        <dbReference type="Proteomes" id="UP000190105"/>
    </source>
</evidence>
<proteinExistence type="predicted"/>
<accession>A0A1T4XIL3</accession>
<reference evidence="2" key="1">
    <citation type="submission" date="2017-02" db="EMBL/GenBank/DDBJ databases">
        <authorList>
            <person name="Varghese N."/>
            <person name="Submissions S."/>
        </authorList>
    </citation>
    <scope>NUCLEOTIDE SEQUENCE [LARGE SCALE GENOMIC DNA]</scope>
    <source>
        <strain evidence="2">USBA 833</strain>
    </source>
</reference>
<name>A0A1T4XIL3_9CLOT</name>
<dbReference type="EMBL" id="FUYH01000009">
    <property type="protein sequence ID" value="SKA89253.1"/>
    <property type="molecule type" value="Genomic_DNA"/>
</dbReference>
<evidence type="ECO:0000313" key="1">
    <source>
        <dbReference type="EMBL" id="SKA89253.1"/>
    </source>
</evidence>
<dbReference type="AlphaFoldDB" id="A0A1T4XIL3"/>